<name>A0A9P0KPK2_ACAOB</name>
<dbReference type="Proteomes" id="UP001152888">
    <property type="component" value="Unassembled WGS sequence"/>
</dbReference>
<reference evidence="1" key="1">
    <citation type="submission" date="2022-03" db="EMBL/GenBank/DDBJ databases">
        <authorList>
            <person name="Sayadi A."/>
        </authorList>
    </citation>
    <scope>NUCLEOTIDE SEQUENCE</scope>
</reference>
<gene>
    <name evidence="1" type="ORF">ACAOBT_LOCUS13169</name>
</gene>
<organism evidence="1 2">
    <name type="scientific">Acanthoscelides obtectus</name>
    <name type="common">Bean weevil</name>
    <name type="synonym">Bruchus obtectus</name>
    <dbReference type="NCBI Taxonomy" id="200917"/>
    <lineage>
        <taxon>Eukaryota</taxon>
        <taxon>Metazoa</taxon>
        <taxon>Ecdysozoa</taxon>
        <taxon>Arthropoda</taxon>
        <taxon>Hexapoda</taxon>
        <taxon>Insecta</taxon>
        <taxon>Pterygota</taxon>
        <taxon>Neoptera</taxon>
        <taxon>Endopterygota</taxon>
        <taxon>Coleoptera</taxon>
        <taxon>Polyphaga</taxon>
        <taxon>Cucujiformia</taxon>
        <taxon>Chrysomeloidea</taxon>
        <taxon>Chrysomelidae</taxon>
        <taxon>Bruchinae</taxon>
        <taxon>Bruchini</taxon>
        <taxon>Acanthoscelides</taxon>
    </lineage>
</organism>
<proteinExistence type="predicted"/>
<dbReference type="EMBL" id="CAKOFQ010006871">
    <property type="protein sequence ID" value="CAH1978430.1"/>
    <property type="molecule type" value="Genomic_DNA"/>
</dbReference>
<comment type="caution">
    <text evidence="1">The sequence shown here is derived from an EMBL/GenBank/DDBJ whole genome shotgun (WGS) entry which is preliminary data.</text>
</comment>
<evidence type="ECO:0000313" key="2">
    <source>
        <dbReference type="Proteomes" id="UP001152888"/>
    </source>
</evidence>
<evidence type="ECO:0000313" key="1">
    <source>
        <dbReference type="EMBL" id="CAH1978430.1"/>
    </source>
</evidence>
<sequence>HKLFHVTPNVKIARRQVRTSRRPRRWASSTDPSLRILFIQPLSYTSKIMGWAAIMLVYHIDSLD</sequence>
<dbReference type="AlphaFoldDB" id="A0A9P0KPK2"/>
<keyword evidence="2" id="KW-1185">Reference proteome</keyword>
<feature type="non-terminal residue" evidence="1">
    <location>
        <position position="1"/>
    </location>
</feature>
<protein>
    <submittedName>
        <fullName evidence="1">Uncharacterized protein</fullName>
    </submittedName>
</protein>
<accession>A0A9P0KPK2</accession>